<keyword evidence="2" id="KW-1133">Transmembrane helix</keyword>
<dbReference type="Proteomes" id="UP000054093">
    <property type="component" value="Unassembled WGS sequence"/>
</dbReference>
<keyword evidence="1" id="KW-0732">Signal</keyword>
<dbReference type="Gene3D" id="2.70.70.10">
    <property type="entry name" value="Glucose Permease (Domain IIA)"/>
    <property type="match status" value="1"/>
</dbReference>
<gene>
    <name evidence="4" type="ORF">HSUHS5_0749</name>
</gene>
<accession>E7G455</accession>
<sequence>MKSIRGILRVVGVCVPDKFVLTIIDENGSKQLRLSRHVKRHVLLITMLVIGLLLAGGWFLGYLVEKISKMTLEKGILETNYKNLYTKNNTLKLEISQKTQEIALVSRKIKDFENLVQVKKSQGDDAYSSVDLKQLSIPNKTLALALIPNGEPIKTYSTKTLINSPNKRSLGPYHGYNFNTTPDTPVYATASGVVDVVLIRNYQGYGKLIRLEHAFGFSSIYARLNSIVIKRHAFVQKGELLGYSSNNLHYEIRFLGRIVDMPKYMDWDMAHFDSIFKDDSQVSWKNLFYSIKDMAHIREKRQTTEHLGVMGVAE</sequence>
<evidence type="ECO:0000256" key="2">
    <source>
        <dbReference type="SAM" id="Phobius"/>
    </source>
</evidence>
<dbReference type="EMBL" id="ADHO01000123">
    <property type="protein sequence ID" value="EFX41837.1"/>
    <property type="molecule type" value="Genomic_DNA"/>
</dbReference>
<feature type="domain" description="M23ase beta-sheet core" evidence="3">
    <location>
        <begin position="173"/>
        <end position="260"/>
    </location>
</feature>
<dbReference type="AlphaFoldDB" id="E7G455"/>
<dbReference type="GO" id="GO:0004222">
    <property type="term" value="F:metalloendopeptidase activity"/>
    <property type="evidence" value="ECO:0007669"/>
    <property type="project" value="TreeGrafter"/>
</dbReference>
<dbReference type="SUPFAM" id="SSF51261">
    <property type="entry name" value="Duplicated hybrid motif"/>
    <property type="match status" value="1"/>
</dbReference>
<evidence type="ECO:0000313" key="4">
    <source>
        <dbReference type="EMBL" id="EFX41837.1"/>
    </source>
</evidence>
<keyword evidence="2" id="KW-0812">Transmembrane</keyword>
<comment type="caution">
    <text evidence="4">The sequence shown here is derived from an EMBL/GenBank/DDBJ whole genome shotgun (WGS) entry which is preliminary data.</text>
</comment>
<evidence type="ECO:0000256" key="1">
    <source>
        <dbReference type="ARBA" id="ARBA00022729"/>
    </source>
</evidence>
<dbReference type="Pfam" id="PF01551">
    <property type="entry name" value="Peptidase_M23"/>
    <property type="match status" value="1"/>
</dbReference>
<protein>
    <submittedName>
        <fullName evidence="4">Tox-R activated protein</fullName>
    </submittedName>
</protein>
<evidence type="ECO:0000259" key="3">
    <source>
        <dbReference type="Pfam" id="PF01551"/>
    </source>
</evidence>
<feature type="transmembrane region" description="Helical" evidence="2">
    <location>
        <begin position="42"/>
        <end position="64"/>
    </location>
</feature>
<reference evidence="4 5" key="1">
    <citation type="journal article" date="2011" name="Vet. Res.">
        <title>Genome sequence of Helicobacter suis supports its role in gastric pathology.</title>
        <authorList>
            <person name="Vermoote M."/>
            <person name="Vandekerckhove T.T."/>
            <person name="Flahou B."/>
            <person name="Pasmans F."/>
            <person name="Smet A."/>
            <person name="De Groote D."/>
            <person name="Van Criekinge W."/>
            <person name="Ducatelle R."/>
            <person name="Haesebrouck F."/>
        </authorList>
    </citation>
    <scope>NUCLEOTIDE SEQUENCE [LARGE SCALE GENOMIC DNA]</scope>
    <source>
        <strain evidence="4 5">HS5</strain>
    </source>
</reference>
<dbReference type="InterPro" id="IPR016047">
    <property type="entry name" value="M23ase_b-sheet_dom"/>
</dbReference>
<dbReference type="InterPro" id="IPR050570">
    <property type="entry name" value="Cell_wall_metabolism_enzyme"/>
</dbReference>
<organism evidence="4 5">
    <name type="scientific">Helicobacter suis HS5</name>
    <dbReference type="NCBI Taxonomy" id="710394"/>
    <lineage>
        <taxon>Bacteria</taxon>
        <taxon>Pseudomonadati</taxon>
        <taxon>Campylobacterota</taxon>
        <taxon>Epsilonproteobacteria</taxon>
        <taxon>Campylobacterales</taxon>
        <taxon>Helicobacteraceae</taxon>
        <taxon>Helicobacter</taxon>
    </lineage>
</organism>
<dbReference type="CDD" id="cd12797">
    <property type="entry name" value="M23_peptidase"/>
    <property type="match status" value="1"/>
</dbReference>
<proteinExistence type="predicted"/>
<name>E7G455_9HELI</name>
<dbReference type="PANTHER" id="PTHR21666:SF289">
    <property type="entry name" value="L-ALA--D-GLU ENDOPEPTIDASE"/>
    <property type="match status" value="1"/>
</dbReference>
<keyword evidence="2" id="KW-0472">Membrane</keyword>
<dbReference type="PANTHER" id="PTHR21666">
    <property type="entry name" value="PEPTIDASE-RELATED"/>
    <property type="match status" value="1"/>
</dbReference>
<dbReference type="InterPro" id="IPR011055">
    <property type="entry name" value="Dup_hybrid_motif"/>
</dbReference>
<evidence type="ECO:0000313" key="5">
    <source>
        <dbReference type="Proteomes" id="UP000054093"/>
    </source>
</evidence>